<evidence type="ECO:0000313" key="2">
    <source>
        <dbReference type="EMBL" id="NIF20550.1"/>
    </source>
</evidence>
<reference evidence="2 3" key="1">
    <citation type="journal article" date="2019" name="bioRxiv">
        <title>Bacteria contribute to plant secondary compound degradation in a generalist herbivore system.</title>
        <authorList>
            <person name="Francoeur C.B."/>
            <person name="Khadempour L."/>
            <person name="Moreira-Soto R.D."/>
            <person name="Gotting K."/>
            <person name="Book A.J."/>
            <person name="Pinto-Tomas A.A."/>
            <person name="Keefover-Ring K."/>
            <person name="Currie C.R."/>
        </authorList>
    </citation>
    <scope>NUCLEOTIDE SEQUENCE [LARGE SCALE GENOMIC DNA]</scope>
    <source>
        <strain evidence="2">Acro-835</strain>
    </source>
</reference>
<comment type="caution">
    <text evidence="2">The sequence shown here is derived from an EMBL/GenBank/DDBJ whole genome shotgun (WGS) entry which is preliminary data.</text>
</comment>
<dbReference type="Pfam" id="PF04965">
    <property type="entry name" value="GPW_gp25"/>
    <property type="match status" value="1"/>
</dbReference>
<sequence>MPTLDEIHGRGWAFPPRFSLNSGAALAANYVEDIQQSLRILFNTLPLERVMHAGYGCDLHEVVFANVNADLLQRITTLVRESITHYEPRVALLNVEALFEDVSVLRTGQSGFNVLRLQVSYKIQGSDIVLTEEGFMDVADGRSGVFA</sequence>
<name>A0ABX0R572_9GAMM</name>
<protein>
    <submittedName>
        <fullName evidence="2">GPW/gp25 family protein</fullName>
    </submittedName>
</protein>
<evidence type="ECO:0000313" key="3">
    <source>
        <dbReference type="Proteomes" id="UP001515683"/>
    </source>
</evidence>
<feature type="domain" description="IraD/Gp25-like" evidence="1">
    <location>
        <begin position="30"/>
        <end position="125"/>
    </location>
</feature>
<dbReference type="SUPFAM" id="SSF160719">
    <property type="entry name" value="gpW/gp25-like"/>
    <property type="match status" value="1"/>
</dbReference>
<dbReference type="Gene3D" id="3.10.450.40">
    <property type="match status" value="1"/>
</dbReference>
<gene>
    <name evidence="2" type="ORF">F3J40_02815</name>
</gene>
<accession>A0ABX0R572</accession>
<proteinExistence type="predicted"/>
<evidence type="ECO:0000259" key="1">
    <source>
        <dbReference type="Pfam" id="PF04965"/>
    </source>
</evidence>
<dbReference type="EMBL" id="VWXF01000001">
    <property type="protein sequence ID" value="NIF20550.1"/>
    <property type="molecule type" value="Genomic_DNA"/>
</dbReference>
<dbReference type="Proteomes" id="UP001515683">
    <property type="component" value="Unassembled WGS sequence"/>
</dbReference>
<dbReference type="RefSeq" id="WP_167012500.1">
    <property type="nucleotide sequence ID" value="NZ_VWXF01000001.1"/>
</dbReference>
<dbReference type="InterPro" id="IPR007048">
    <property type="entry name" value="IraD/Gp25-like"/>
</dbReference>
<keyword evidence="3" id="KW-1185">Reference proteome</keyword>
<organism evidence="2 3">
    <name type="scientific">Candidatus Pantoea multigeneris</name>
    <dbReference type="NCBI Taxonomy" id="2608357"/>
    <lineage>
        <taxon>Bacteria</taxon>
        <taxon>Pseudomonadati</taxon>
        <taxon>Pseudomonadota</taxon>
        <taxon>Gammaproteobacteria</taxon>
        <taxon>Enterobacterales</taxon>
        <taxon>Erwiniaceae</taxon>
        <taxon>Pantoea</taxon>
    </lineage>
</organism>